<keyword evidence="4" id="KW-1185">Reference proteome</keyword>
<name>Q5AYG9_EMENI</name>
<sequence length="219" mass="25252">MALIESTYYPSPDTPINQLGIKPDFSREPRGMSSTPRISISASMACKPSNTTTFKARQFLLLIKAHFSILKHLLQSGSGIVHATHEPSTCTLTVHVDRTKFQSHGKPALADYLCRLHIWRCTADVSTCKEYYERLYVVDGIYEEWRQIWIGVRRLRIWSNSFIIGFLEAVVQLLLGLERWMWSLETLCLVEIPYCRLQSMDMRVLSSYSTSHCRPDVEF</sequence>
<dbReference type="HOGENOM" id="CLU_1261496_0_0_1"/>
<gene>
    <name evidence="3" type="ORF">ANIA_06661</name>
</gene>
<dbReference type="GO" id="GO:0046872">
    <property type="term" value="F:metal ion binding"/>
    <property type="evidence" value="ECO:0007669"/>
    <property type="project" value="UniProtKB-KW"/>
</dbReference>
<accession>C8V1E9</accession>
<dbReference type="KEGG" id="ani:ANIA_06661"/>
<keyword evidence="1" id="KW-0479">Metal-binding</keyword>
<keyword evidence="2" id="KW-0378">Hydrolase</keyword>
<organism evidence="3 4">
    <name type="scientific">Emericella nidulans (strain FGSC A4 / ATCC 38163 / CBS 112.46 / NRRL 194 / M139)</name>
    <name type="common">Aspergillus nidulans</name>
    <dbReference type="NCBI Taxonomy" id="227321"/>
    <lineage>
        <taxon>Eukaryota</taxon>
        <taxon>Fungi</taxon>
        <taxon>Dikarya</taxon>
        <taxon>Ascomycota</taxon>
        <taxon>Pezizomycotina</taxon>
        <taxon>Eurotiomycetes</taxon>
        <taxon>Eurotiomycetidae</taxon>
        <taxon>Eurotiales</taxon>
        <taxon>Aspergillaceae</taxon>
        <taxon>Aspergillus</taxon>
        <taxon>Aspergillus subgen. Nidulantes</taxon>
    </lineage>
</organism>
<dbReference type="eggNOG" id="KOG3675">
    <property type="taxonomic scope" value="Eukaryota"/>
</dbReference>
<proteinExistence type="predicted"/>
<dbReference type="InParanoid" id="Q5AYG9"/>
<dbReference type="EMBL" id="BN001301">
    <property type="protein sequence ID" value="CBF71198.1"/>
    <property type="molecule type" value="Genomic_DNA"/>
</dbReference>
<dbReference type="OrthoDB" id="4509636at2759"/>
<dbReference type="GO" id="GO:0016787">
    <property type="term" value="F:hydrolase activity"/>
    <property type="evidence" value="ECO:0007669"/>
    <property type="project" value="UniProtKB-KW"/>
</dbReference>
<dbReference type="RefSeq" id="XP_664265.1">
    <property type="nucleotide sequence ID" value="XM_659173.1"/>
</dbReference>
<evidence type="ECO:0000256" key="1">
    <source>
        <dbReference type="ARBA" id="ARBA00022723"/>
    </source>
</evidence>
<dbReference type="InterPro" id="IPR039461">
    <property type="entry name" value="Peptidase_M49"/>
</dbReference>
<protein>
    <submittedName>
        <fullName evidence="3">Uncharacterized protein</fullName>
    </submittedName>
</protein>
<accession>Q5AYG9</accession>
<reference evidence="4" key="1">
    <citation type="journal article" date="2005" name="Nature">
        <title>Sequencing of Aspergillus nidulans and comparative analysis with A. fumigatus and A. oryzae.</title>
        <authorList>
            <person name="Galagan J.E."/>
            <person name="Calvo S.E."/>
            <person name="Cuomo C."/>
            <person name="Ma L.J."/>
            <person name="Wortman J.R."/>
            <person name="Batzoglou S."/>
            <person name="Lee S.I."/>
            <person name="Basturkmen M."/>
            <person name="Spevak C.C."/>
            <person name="Clutterbuck J."/>
            <person name="Kapitonov V."/>
            <person name="Jurka J."/>
            <person name="Scazzocchio C."/>
            <person name="Farman M."/>
            <person name="Butler J."/>
            <person name="Purcell S."/>
            <person name="Harris S."/>
            <person name="Braus G.H."/>
            <person name="Draht O."/>
            <person name="Busch S."/>
            <person name="D'Enfert C."/>
            <person name="Bouchier C."/>
            <person name="Goldman G.H."/>
            <person name="Bell-Pedersen D."/>
            <person name="Griffiths-Jones S."/>
            <person name="Doonan J.H."/>
            <person name="Yu J."/>
            <person name="Vienken K."/>
            <person name="Pain A."/>
            <person name="Freitag M."/>
            <person name="Selker E.U."/>
            <person name="Archer D.B."/>
            <person name="Penalva M.A."/>
            <person name="Oakley B.R."/>
            <person name="Momany M."/>
            <person name="Tanaka T."/>
            <person name="Kumagai T."/>
            <person name="Asai K."/>
            <person name="Machida M."/>
            <person name="Nierman W.C."/>
            <person name="Denning D.W."/>
            <person name="Caddick M."/>
            <person name="Hynes M."/>
            <person name="Paoletti M."/>
            <person name="Fischer R."/>
            <person name="Miller B."/>
            <person name="Dyer P."/>
            <person name="Sachs M.S."/>
            <person name="Osmani S.A."/>
            <person name="Birren B.W."/>
        </authorList>
    </citation>
    <scope>NUCLEOTIDE SEQUENCE [LARGE SCALE GENOMIC DNA]</scope>
    <source>
        <strain evidence="4">FGSC A4 / ATCC 38163 / CBS 112.46 / NRRL 194 / M139</strain>
    </source>
</reference>
<dbReference type="GeneID" id="2870425"/>
<dbReference type="Pfam" id="PF03571">
    <property type="entry name" value="Peptidase_M49"/>
    <property type="match status" value="1"/>
</dbReference>
<reference evidence="4" key="2">
    <citation type="journal article" date="2009" name="Fungal Genet. Biol.">
        <title>The 2008 update of the Aspergillus nidulans genome annotation: a community effort.</title>
        <authorList>
            <person name="Wortman J.R."/>
            <person name="Gilsenan J.M."/>
            <person name="Joardar V."/>
            <person name="Deegan J."/>
            <person name="Clutterbuck J."/>
            <person name="Andersen M.R."/>
            <person name="Archer D."/>
            <person name="Bencina M."/>
            <person name="Braus G."/>
            <person name="Coutinho P."/>
            <person name="von Dohren H."/>
            <person name="Doonan J."/>
            <person name="Driessen A.J."/>
            <person name="Durek P."/>
            <person name="Espeso E."/>
            <person name="Fekete E."/>
            <person name="Flipphi M."/>
            <person name="Estrada C.G."/>
            <person name="Geysens S."/>
            <person name="Goldman G."/>
            <person name="de Groot P.W."/>
            <person name="Hansen K."/>
            <person name="Harris S.D."/>
            <person name="Heinekamp T."/>
            <person name="Helmstaedt K."/>
            <person name="Henrissat B."/>
            <person name="Hofmann G."/>
            <person name="Homan T."/>
            <person name="Horio T."/>
            <person name="Horiuchi H."/>
            <person name="James S."/>
            <person name="Jones M."/>
            <person name="Karaffa L."/>
            <person name="Karanyi Z."/>
            <person name="Kato M."/>
            <person name="Keller N."/>
            <person name="Kelly D.E."/>
            <person name="Kiel J.A."/>
            <person name="Kim J.M."/>
            <person name="van der Klei I.J."/>
            <person name="Klis F.M."/>
            <person name="Kovalchuk A."/>
            <person name="Krasevec N."/>
            <person name="Kubicek C.P."/>
            <person name="Liu B."/>
            <person name="Maccabe A."/>
            <person name="Meyer V."/>
            <person name="Mirabito P."/>
            <person name="Miskei M."/>
            <person name="Mos M."/>
            <person name="Mullins J."/>
            <person name="Nelson D.R."/>
            <person name="Nielsen J."/>
            <person name="Oakley B.R."/>
            <person name="Osmani S.A."/>
            <person name="Pakula T."/>
            <person name="Paszewski A."/>
            <person name="Paulsen I."/>
            <person name="Pilsyk S."/>
            <person name="Pocsi I."/>
            <person name="Punt P.J."/>
            <person name="Ram A.F."/>
            <person name="Ren Q."/>
            <person name="Robellet X."/>
            <person name="Robson G."/>
            <person name="Seiboth B."/>
            <person name="van Solingen P."/>
            <person name="Specht T."/>
            <person name="Sun J."/>
            <person name="Taheri-Talesh N."/>
            <person name="Takeshita N."/>
            <person name="Ussery D."/>
            <person name="vanKuyk P.A."/>
            <person name="Visser H."/>
            <person name="van de Vondervoort P.J."/>
            <person name="de Vries R.P."/>
            <person name="Walton J."/>
            <person name="Xiang X."/>
            <person name="Xiong Y."/>
            <person name="Zeng A.P."/>
            <person name="Brandt B.W."/>
            <person name="Cornell M.J."/>
            <person name="van den Hondel C.A."/>
            <person name="Visser J."/>
            <person name="Oliver S.G."/>
            <person name="Turner G."/>
        </authorList>
    </citation>
    <scope>GENOME REANNOTATION</scope>
    <source>
        <strain evidence="4">FGSC A4 / ATCC 38163 / CBS 112.46 / NRRL 194 / M139</strain>
    </source>
</reference>
<evidence type="ECO:0000256" key="2">
    <source>
        <dbReference type="ARBA" id="ARBA00022801"/>
    </source>
</evidence>
<dbReference type="VEuPathDB" id="FungiDB:AN6661"/>
<evidence type="ECO:0000313" key="4">
    <source>
        <dbReference type="Proteomes" id="UP000000560"/>
    </source>
</evidence>
<dbReference type="AlphaFoldDB" id="Q5AYG9"/>
<dbReference type="Proteomes" id="UP000000560">
    <property type="component" value="Chromosome I"/>
</dbReference>
<evidence type="ECO:0000313" key="3">
    <source>
        <dbReference type="EMBL" id="CBF71198.1"/>
    </source>
</evidence>